<dbReference type="InterPro" id="IPR002885">
    <property type="entry name" value="PPR_rpt"/>
</dbReference>
<name>A0A9Q0GCE9_9ROSI</name>
<gene>
    <name evidence="3" type="ORF">Tsubulata_021648</name>
</gene>
<evidence type="ECO:0000313" key="4">
    <source>
        <dbReference type="Proteomes" id="UP001141552"/>
    </source>
</evidence>
<dbReference type="PANTHER" id="PTHR47003:SF3">
    <property type="entry name" value="SMALL RIBOSOMAL SUBUNIT PROTEIN MS81 (RPPR8)"/>
    <property type="match status" value="1"/>
</dbReference>
<accession>A0A9Q0GCE9</accession>
<dbReference type="EMBL" id="JAKUCV010001418">
    <property type="protein sequence ID" value="KAJ4846485.1"/>
    <property type="molecule type" value="Genomic_DNA"/>
</dbReference>
<dbReference type="NCBIfam" id="TIGR00756">
    <property type="entry name" value="PPR"/>
    <property type="match status" value="2"/>
</dbReference>
<reference evidence="3" key="2">
    <citation type="journal article" date="2023" name="Plants (Basel)">
        <title>Annotation of the Turnera subulata (Passifloraceae) Draft Genome Reveals the S-Locus Evolved after the Divergence of Turneroideae from Passifloroideae in a Stepwise Manner.</title>
        <authorList>
            <person name="Henning P.M."/>
            <person name="Roalson E.H."/>
            <person name="Mir W."/>
            <person name="McCubbin A.G."/>
            <person name="Shore J.S."/>
        </authorList>
    </citation>
    <scope>NUCLEOTIDE SEQUENCE</scope>
    <source>
        <strain evidence="3">F60SS</strain>
    </source>
</reference>
<dbReference type="Proteomes" id="UP001141552">
    <property type="component" value="Unassembled WGS sequence"/>
</dbReference>
<dbReference type="AlphaFoldDB" id="A0A9Q0GCE9"/>
<evidence type="ECO:0000256" key="2">
    <source>
        <dbReference type="PROSITE-ProRule" id="PRU00708"/>
    </source>
</evidence>
<feature type="repeat" description="PPR" evidence="2">
    <location>
        <begin position="281"/>
        <end position="315"/>
    </location>
</feature>
<protein>
    <recommendedName>
        <fullName evidence="5">Pentacotripeptide-repeat region of PRORP domain-containing protein</fullName>
    </recommendedName>
</protein>
<dbReference type="Gene3D" id="1.25.40.10">
    <property type="entry name" value="Tetratricopeptide repeat domain"/>
    <property type="match status" value="3"/>
</dbReference>
<dbReference type="PANTHER" id="PTHR47003">
    <property type="entry name" value="OS01G0970900 PROTEIN"/>
    <property type="match status" value="1"/>
</dbReference>
<dbReference type="GO" id="GO:0008380">
    <property type="term" value="P:RNA splicing"/>
    <property type="evidence" value="ECO:0007669"/>
    <property type="project" value="InterPro"/>
</dbReference>
<reference evidence="3" key="1">
    <citation type="submission" date="2022-02" db="EMBL/GenBank/DDBJ databases">
        <authorList>
            <person name="Henning P.M."/>
            <person name="McCubbin A.G."/>
            <person name="Shore J.S."/>
        </authorList>
    </citation>
    <scope>NUCLEOTIDE SEQUENCE</scope>
    <source>
        <strain evidence="3">F60SS</strain>
        <tissue evidence="3">Leaves</tissue>
    </source>
</reference>
<feature type="repeat" description="PPR" evidence="2">
    <location>
        <begin position="458"/>
        <end position="488"/>
    </location>
</feature>
<organism evidence="3 4">
    <name type="scientific">Turnera subulata</name>
    <dbReference type="NCBI Taxonomy" id="218843"/>
    <lineage>
        <taxon>Eukaryota</taxon>
        <taxon>Viridiplantae</taxon>
        <taxon>Streptophyta</taxon>
        <taxon>Embryophyta</taxon>
        <taxon>Tracheophyta</taxon>
        <taxon>Spermatophyta</taxon>
        <taxon>Magnoliopsida</taxon>
        <taxon>eudicotyledons</taxon>
        <taxon>Gunneridae</taxon>
        <taxon>Pentapetalae</taxon>
        <taxon>rosids</taxon>
        <taxon>fabids</taxon>
        <taxon>Malpighiales</taxon>
        <taxon>Passifloraceae</taxon>
        <taxon>Turnera</taxon>
    </lineage>
</organism>
<evidence type="ECO:0008006" key="5">
    <source>
        <dbReference type="Google" id="ProtNLM"/>
    </source>
</evidence>
<keyword evidence="1" id="KW-0677">Repeat</keyword>
<comment type="caution">
    <text evidence="3">The sequence shown here is derived from an EMBL/GenBank/DDBJ whole genome shotgun (WGS) entry which is preliminary data.</text>
</comment>
<evidence type="ECO:0000256" key="1">
    <source>
        <dbReference type="ARBA" id="ARBA00022737"/>
    </source>
</evidence>
<dbReference type="OrthoDB" id="777957at2759"/>
<proteinExistence type="predicted"/>
<dbReference type="Pfam" id="PF01535">
    <property type="entry name" value="PPR"/>
    <property type="match status" value="3"/>
</dbReference>
<dbReference type="PROSITE" id="PS51375">
    <property type="entry name" value="PPR"/>
    <property type="match status" value="3"/>
</dbReference>
<sequence>MRHSWRFLLFRNYPRSCRQIPTHSSPHFQVQSSSSSLRSISSLSNTHFANPAKNPSFTRYPFAYNFSTEPLADKPTKETDHSSLVSDVFTKFSDVVNINNELELHGVVISHELVLKVLESLESNPDGARRFFEWVLERDSERLSSKGYNLMLGILGSNGLLDEFWALVETMKKKGYGISRGTRDKMSDKFAKEGLKSDLERLQGVFASGSVDKSVEKVGLVVSRIVKNQVWGEDVERKIKDLNLTFSSDLVKIVVENLAMEPIKAVIFFRWVEESGLTELDERSYNAMVRVLGREDCIERFWKVANEMRSKECEMEVETFSKVLGRFVKRKMMNEAVDLYAFAMDGANKPQAQCCVFLLRKIVASKEFDMDLFSRVVKIFTGSGNVLTDSMLNSVLKSLRGAGRFGDCNLVLKEMKEGGYVASDNLQSKVAFGLTSAGKKDEAAEFVDSMEASGNKLEHKAWVSMIKGYCRSGDLGKASECFQSMLGKEGISDPGYAFEYLVNAYCCKYRALDACKLLHGFVSENQLKPWHSTYRILIGQLLAQDGFKHALNMLELMKTHGYPPFVAPVIKYVSSSGTGDDAIAFMKAMTSKKFPSTSVVLRLFKSFFKAGRHDEAQDFLSKCPGSIRNHADVLNLFSSMKSDEDTAATPVAVQA</sequence>
<keyword evidence="4" id="KW-1185">Reference proteome</keyword>
<evidence type="ECO:0000313" key="3">
    <source>
        <dbReference type="EMBL" id="KAJ4846485.1"/>
    </source>
</evidence>
<feature type="repeat" description="PPR" evidence="2">
    <location>
        <begin position="144"/>
        <end position="178"/>
    </location>
</feature>
<dbReference type="InterPro" id="IPR011990">
    <property type="entry name" value="TPR-like_helical_dom_sf"/>
</dbReference>
<dbReference type="InterPro" id="IPR044578">
    <property type="entry name" value="BIR6-like"/>
</dbReference>